<dbReference type="SUPFAM" id="SSF54593">
    <property type="entry name" value="Glyoxalase/Bleomycin resistance protein/Dihydroxybiphenyl dioxygenase"/>
    <property type="match status" value="1"/>
</dbReference>
<proteinExistence type="predicted"/>
<dbReference type="Proteomes" id="UP000565711">
    <property type="component" value="Unassembled WGS sequence"/>
</dbReference>
<dbReference type="AlphaFoldDB" id="A0A846Y8K9"/>
<dbReference type="EMBL" id="JAAXOP010000015">
    <property type="protein sequence ID" value="NKY53069.1"/>
    <property type="molecule type" value="Genomic_DNA"/>
</dbReference>
<evidence type="ECO:0000259" key="1">
    <source>
        <dbReference type="PROSITE" id="PS51819"/>
    </source>
</evidence>
<comment type="caution">
    <text evidence="2">The sequence shown here is derived from an EMBL/GenBank/DDBJ whole genome shotgun (WGS) entry which is preliminary data.</text>
</comment>
<dbReference type="InterPro" id="IPR029068">
    <property type="entry name" value="Glyas_Bleomycin-R_OHBP_Dase"/>
</dbReference>
<dbReference type="RefSeq" id="WP_067868925.1">
    <property type="nucleotide sequence ID" value="NZ_JAAXOP010000015.1"/>
</dbReference>
<protein>
    <submittedName>
        <fullName evidence="2">VOC family protein</fullName>
    </submittedName>
</protein>
<keyword evidence="3" id="KW-1185">Reference proteome</keyword>
<evidence type="ECO:0000313" key="3">
    <source>
        <dbReference type="Proteomes" id="UP000565711"/>
    </source>
</evidence>
<gene>
    <name evidence="2" type="ORF">HGA08_22985</name>
</gene>
<organism evidence="2 3">
    <name type="scientific">Nocardia vermiculata</name>
    <dbReference type="NCBI Taxonomy" id="257274"/>
    <lineage>
        <taxon>Bacteria</taxon>
        <taxon>Bacillati</taxon>
        <taxon>Actinomycetota</taxon>
        <taxon>Actinomycetes</taxon>
        <taxon>Mycobacteriales</taxon>
        <taxon>Nocardiaceae</taxon>
        <taxon>Nocardia</taxon>
    </lineage>
</organism>
<reference evidence="2 3" key="1">
    <citation type="submission" date="2020-04" db="EMBL/GenBank/DDBJ databases">
        <title>MicrobeNet Type strains.</title>
        <authorList>
            <person name="Nicholson A.C."/>
        </authorList>
    </citation>
    <scope>NUCLEOTIDE SEQUENCE [LARGE SCALE GENOMIC DNA]</scope>
    <source>
        <strain evidence="2 3">JCM 12354</strain>
    </source>
</reference>
<accession>A0A846Y8K9</accession>
<dbReference type="PROSITE" id="PS51819">
    <property type="entry name" value="VOC"/>
    <property type="match status" value="1"/>
</dbReference>
<name>A0A846Y8K9_9NOCA</name>
<sequence length="221" mass="22766">MAVLTRLGFPGDEKAWSTLGFAPQDGTVQIGRISCTLGIGAGWGFENAGPGLTRLGVPEVLGGTVAEGAEFSTRASTPPTAAHPNGVAFVDHIVYWVPDLDESVAAMNTALGIEPRRRFRPRGPQGPEMAFYRVGEAFIEVVATGHGAAALIGIAFGTPDLDATVAAVRAAGGPIGDPKPAVQGGRIASVWHGHVDWGIAFLEPGPRTTEPQPAATPAGTR</sequence>
<evidence type="ECO:0000313" key="2">
    <source>
        <dbReference type="EMBL" id="NKY53069.1"/>
    </source>
</evidence>
<dbReference type="Pfam" id="PF13669">
    <property type="entry name" value="Glyoxalase_4"/>
    <property type="match status" value="1"/>
</dbReference>
<dbReference type="InterPro" id="IPR037523">
    <property type="entry name" value="VOC_core"/>
</dbReference>
<feature type="domain" description="VOC" evidence="1">
    <location>
        <begin position="89"/>
        <end position="204"/>
    </location>
</feature>
<dbReference type="Gene3D" id="3.10.180.10">
    <property type="entry name" value="2,3-Dihydroxybiphenyl 1,2-Dioxygenase, domain 1"/>
    <property type="match status" value="1"/>
</dbReference>